<organism evidence="2 3">
    <name type="scientific">Luteococcus peritonei</name>
    <dbReference type="NCBI Taxonomy" id="88874"/>
    <lineage>
        <taxon>Bacteria</taxon>
        <taxon>Bacillati</taxon>
        <taxon>Actinomycetota</taxon>
        <taxon>Actinomycetes</taxon>
        <taxon>Propionibacteriales</taxon>
        <taxon>Propionibacteriaceae</taxon>
        <taxon>Luteococcus</taxon>
    </lineage>
</organism>
<keyword evidence="1" id="KW-0812">Transmembrane</keyword>
<evidence type="ECO:0008006" key="4">
    <source>
        <dbReference type="Google" id="ProtNLM"/>
    </source>
</evidence>
<keyword evidence="3" id="KW-1185">Reference proteome</keyword>
<keyword evidence="1" id="KW-0472">Membrane</keyword>
<gene>
    <name evidence="2" type="ORF">ACFSCS_10635</name>
</gene>
<sequence length="264" mass="29410">MLPFVTPVPNLIQWMTVPMTLAGFGALWFVFSPFRAHLVLTVERQPIDLHAGQGYLKLHYDGPHWRTEIPDPVIMTVRIRHWLGPDFWTEVTQPIQQYQWTPGPRGIALNITARGASPYAFPLGDKDFTSAFFSDLDQRIMARPATLHRGDEIVQQFICGSDDVKVELLGKLEGVRVHTPDEAGKFAAARAIVWAVLLDLSVLLLAGLLGFWGWQPLVKYPSHVLGWLASLVVVLPLGVAAARASRDAVRLKGVLKRPTLGDLR</sequence>
<evidence type="ECO:0000256" key="1">
    <source>
        <dbReference type="SAM" id="Phobius"/>
    </source>
</evidence>
<feature type="transmembrane region" description="Helical" evidence="1">
    <location>
        <begin position="191"/>
        <end position="212"/>
    </location>
</feature>
<keyword evidence="1" id="KW-1133">Transmembrane helix</keyword>
<protein>
    <recommendedName>
        <fullName evidence="4">DUF2207 domain-containing protein</fullName>
    </recommendedName>
</protein>
<reference evidence="3" key="1">
    <citation type="journal article" date="2019" name="Int. J. Syst. Evol. Microbiol.">
        <title>The Global Catalogue of Microorganisms (GCM) 10K type strain sequencing project: providing services to taxonomists for standard genome sequencing and annotation.</title>
        <authorList>
            <consortium name="The Broad Institute Genomics Platform"/>
            <consortium name="The Broad Institute Genome Sequencing Center for Infectious Disease"/>
            <person name="Wu L."/>
            <person name="Ma J."/>
        </authorList>
    </citation>
    <scope>NUCLEOTIDE SEQUENCE [LARGE SCALE GENOMIC DNA]</scope>
    <source>
        <strain evidence="3">CAIM 431</strain>
    </source>
</reference>
<proteinExistence type="predicted"/>
<accession>A0ABW4RWF6</accession>
<name>A0ABW4RWF6_9ACTN</name>
<dbReference type="EMBL" id="JBHUFZ010000024">
    <property type="protein sequence ID" value="MFD1890631.1"/>
    <property type="molecule type" value="Genomic_DNA"/>
</dbReference>
<dbReference type="RefSeq" id="WP_343874007.1">
    <property type="nucleotide sequence ID" value="NZ_BAAAIX010000023.1"/>
</dbReference>
<evidence type="ECO:0000313" key="2">
    <source>
        <dbReference type="EMBL" id="MFD1890631.1"/>
    </source>
</evidence>
<comment type="caution">
    <text evidence="2">The sequence shown here is derived from an EMBL/GenBank/DDBJ whole genome shotgun (WGS) entry which is preliminary data.</text>
</comment>
<feature type="transmembrane region" description="Helical" evidence="1">
    <location>
        <begin position="224"/>
        <end position="242"/>
    </location>
</feature>
<feature type="transmembrane region" description="Helical" evidence="1">
    <location>
        <begin position="12"/>
        <end position="31"/>
    </location>
</feature>
<evidence type="ECO:0000313" key="3">
    <source>
        <dbReference type="Proteomes" id="UP001597326"/>
    </source>
</evidence>
<dbReference type="Proteomes" id="UP001597326">
    <property type="component" value="Unassembled WGS sequence"/>
</dbReference>